<evidence type="ECO:0000313" key="2">
    <source>
        <dbReference type="EMBL" id="CEM36422.1"/>
    </source>
</evidence>
<organism evidence="2">
    <name type="scientific">Chromera velia CCMP2878</name>
    <dbReference type="NCBI Taxonomy" id="1169474"/>
    <lineage>
        <taxon>Eukaryota</taxon>
        <taxon>Sar</taxon>
        <taxon>Alveolata</taxon>
        <taxon>Colpodellida</taxon>
        <taxon>Chromeraceae</taxon>
        <taxon>Chromera</taxon>
    </lineage>
</organism>
<dbReference type="PhylomeDB" id="A0A0G4GZB3"/>
<accession>A0A0G4GZB3</accession>
<dbReference type="EMBL" id="CDMZ01001702">
    <property type="protein sequence ID" value="CEM36422.1"/>
    <property type="molecule type" value="Genomic_DNA"/>
</dbReference>
<name>A0A0G4GZB3_9ALVE</name>
<dbReference type="PANTHER" id="PTHR37466:SF1">
    <property type="entry name" value="SLR1628 PROTEIN"/>
    <property type="match status" value="1"/>
</dbReference>
<protein>
    <recommendedName>
        <fullName evidence="3">DUF2237 domain-containing protein</fullName>
    </recommendedName>
</protein>
<dbReference type="InterPro" id="IPR018714">
    <property type="entry name" value="DUF2237"/>
</dbReference>
<dbReference type="Gene3D" id="3.30.56.110">
    <property type="entry name" value="Protein of unknown function DUF2237"/>
    <property type="match status" value="1"/>
</dbReference>
<evidence type="ECO:0000256" key="1">
    <source>
        <dbReference type="SAM" id="SignalP"/>
    </source>
</evidence>
<dbReference type="VEuPathDB" id="CryptoDB:Cvel_5432"/>
<dbReference type="PANTHER" id="PTHR37466">
    <property type="entry name" value="SLR1628 PROTEIN"/>
    <property type="match status" value="1"/>
</dbReference>
<evidence type="ECO:0008006" key="3">
    <source>
        <dbReference type="Google" id="ProtNLM"/>
    </source>
</evidence>
<keyword evidence="1" id="KW-0732">Signal</keyword>
<dbReference type="Pfam" id="PF09996">
    <property type="entry name" value="DUF2237"/>
    <property type="match status" value="1"/>
</dbReference>
<gene>
    <name evidence="2" type="ORF">Cvel_5432</name>
</gene>
<feature type="signal peptide" evidence="1">
    <location>
        <begin position="1"/>
        <end position="19"/>
    </location>
</feature>
<sequence length="185" mass="20283">MVGRLSLFLVANRLLNVSAFSPGSLARLQSHLLFQSTQTTVRVGSRRLRFFSMMNGHAPQANGNVPRNVLGGPLQPCCVEPYKTGWYRDGFCNTDAMDFGVHTVCAVVTDEFLNFTRARGNDLSTPHPPSFPGLKAGDKWCLCAGRWKEAAEAGCAPFVLLEATHIKTLETVPLDMLQRFAAPSQ</sequence>
<proteinExistence type="predicted"/>
<reference evidence="2" key="1">
    <citation type="submission" date="2014-11" db="EMBL/GenBank/DDBJ databases">
        <authorList>
            <person name="Otto D Thomas"/>
            <person name="Naeem Raeece"/>
        </authorList>
    </citation>
    <scope>NUCLEOTIDE SEQUENCE</scope>
</reference>
<feature type="chain" id="PRO_5005191221" description="DUF2237 domain-containing protein" evidence="1">
    <location>
        <begin position="20"/>
        <end position="185"/>
    </location>
</feature>
<dbReference type="AlphaFoldDB" id="A0A0G4GZB3"/>